<dbReference type="Gene3D" id="1.25.40.20">
    <property type="entry name" value="Ankyrin repeat-containing domain"/>
    <property type="match status" value="1"/>
</dbReference>
<protein>
    <recommendedName>
        <fullName evidence="4">Ankyrin repeat protein</fullName>
    </recommendedName>
</protein>
<dbReference type="EMBL" id="JAPQKQ010000001">
    <property type="protein sequence ID" value="KAJ5213809.1"/>
    <property type="molecule type" value="Genomic_DNA"/>
</dbReference>
<gene>
    <name evidence="2" type="ORF">N7449_000978</name>
</gene>
<accession>A0A9W9N5Y5</accession>
<dbReference type="AlphaFoldDB" id="A0A9W9N5Y5"/>
<sequence>MRSWQTSARIYLRWVTKATSTVARIASFLGCENAVKLLLDHGANPKAMDPNGEMPLYLAVRDKNCAIAERLIKEGS</sequence>
<dbReference type="InterPro" id="IPR002110">
    <property type="entry name" value="Ankyrin_rpt"/>
</dbReference>
<keyword evidence="3" id="KW-1185">Reference proteome</keyword>
<dbReference type="InterPro" id="IPR036770">
    <property type="entry name" value="Ankyrin_rpt-contain_sf"/>
</dbReference>
<comment type="caution">
    <text evidence="2">The sequence shown here is derived from an EMBL/GenBank/DDBJ whole genome shotgun (WGS) entry which is preliminary data.</text>
</comment>
<organism evidence="2 3">
    <name type="scientific">Penicillium cf. viridicatum</name>
    <dbReference type="NCBI Taxonomy" id="2972119"/>
    <lineage>
        <taxon>Eukaryota</taxon>
        <taxon>Fungi</taxon>
        <taxon>Dikarya</taxon>
        <taxon>Ascomycota</taxon>
        <taxon>Pezizomycotina</taxon>
        <taxon>Eurotiomycetes</taxon>
        <taxon>Eurotiomycetidae</taxon>
        <taxon>Eurotiales</taxon>
        <taxon>Aspergillaceae</taxon>
        <taxon>Penicillium</taxon>
    </lineage>
</organism>
<evidence type="ECO:0008006" key="4">
    <source>
        <dbReference type="Google" id="ProtNLM"/>
    </source>
</evidence>
<dbReference type="PROSITE" id="PS50088">
    <property type="entry name" value="ANK_REPEAT"/>
    <property type="match status" value="1"/>
</dbReference>
<dbReference type="Proteomes" id="UP001150942">
    <property type="component" value="Unassembled WGS sequence"/>
</dbReference>
<dbReference type="OrthoDB" id="366390at2759"/>
<evidence type="ECO:0000313" key="3">
    <source>
        <dbReference type="Proteomes" id="UP001150942"/>
    </source>
</evidence>
<dbReference type="SUPFAM" id="SSF48403">
    <property type="entry name" value="Ankyrin repeat"/>
    <property type="match status" value="1"/>
</dbReference>
<dbReference type="PROSITE" id="PS50297">
    <property type="entry name" value="ANK_REP_REGION"/>
    <property type="match status" value="1"/>
</dbReference>
<reference evidence="2" key="1">
    <citation type="submission" date="2022-11" db="EMBL/GenBank/DDBJ databases">
        <authorList>
            <person name="Petersen C."/>
        </authorList>
    </citation>
    <scope>NUCLEOTIDE SEQUENCE</scope>
    <source>
        <strain evidence="2">IBT 20477</strain>
    </source>
</reference>
<feature type="repeat" description="ANK" evidence="1">
    <location>
        <begin position="51"/>
        <end position="76"/>
    </location>
</feature>
<proteinExistence type="predicted"/>
<name>A0A9W9N5Y5_9EURO</name>
<reference evidence="2" key="2">
    <citation type="journal article" date="2023" name="IMA Fungus">
        <title>Comparative genomic study of the Penicillium genus elucidates a diverse pangenome and 15 lateral gene transfer events.</title>
        <authorList>
            <person name="Petersen C."/>
            <person name="Sorensen T."/>
            <person name="Nielsen M.R."/>
            <person name="Sondergaard T.E."/>
            <person name="Sorensen J.L."/>
            <person name="Fitzpatrick D.A."/>
            <person name="Frisvad J.C."/>
            <person name="Nielsen K.L."/>
        </authorList>
    </citation>
    <scope>NUCLEOTIDE SEQUENCE</scope>
    <source>
        <strain evidence="2">IBT 20477</strain>
    </source>
</reference>
<dbReference type="Pfam" id="PF12796">
    <property type="entry name" value="Ank_2"/>
    <property type="match status" value="1"/>
</dbReference>
<evidence type="ECO:0000313" key="2">
    <source>
        <dbReference type="EMBL" id="KAJ5213809.1"/>
    </source>
</evidence>
<keyword evidence="1" id="KW-0040">ANK repeat</keyword>
<evidence type="ECO:0000256" key="1">
    <source>
        <dbReference type="PROSITE-ProRule" id="PRU00023"/>
    </source>
</evidence>